<evidence type="ECO:0000313" key="2">
    <source>
        <dbReference type="Proteomes" id="UP000477651"/>
    </source>
</evidence>
<accession>A0A6L9Y6W9</accession>
<gene>
    <name evidence="1" type="ORF">F9B74_07790</name>
</gene>
<dbReference type="EMBL" id="JAAGYR010000014">
    <property type="protein sequence ID" value="NEN76222.1"/>
    <property type="molecule type" value="Genomic_DNA"/>
</dbReference>
<sequence>MQKRLLLVIGSVLFSACSFILYEEDDVHYMQSCQGVECTHLLAQFKTQCLQEQKGEIIEQVEKSSYVGLQCRPPKKEEKK</sequence>
<dbReference type="AlphaFoldDB" id="A0A6L9Y6W9"/>
<dbReference type="RefSeq" id="WP_163764690.1">
    <property type="nucleotide sequence ID" value="NZ_JAAGYR010000014.1"/>
</dbReference>
<dbReference type="PROSITE" id="PS51257">
    <property type="entry name" value="PROKAR_LIPOPROTEIN"/>
    <property type="match status" value="1"/>
</dbReference>
<comment type="caution">
    <text evidence="1">The sequence shown here is derived from an EMBL/GenBank/DDBJ whole genome shotgun (WGS) entry which is preliminary data.</text>
</comment>
<evidence type="ECO:0008006" key="3">
    <source>
        <dbReference type="Google" id="ProtNLM"/>
    </source>
</evidence>
<keyword evidence="2" id="KW-1185">Reference proteome</keyword>
<protein>
    <recommendedName>
        <fullName evidence="3">Lipoprotein</fullName>
    </recommendedName>
</protein>
<dbReference type="Proteomes" id="UP000477651">
    <property type="component" value="Unassembled WGS sequence"/>
</dbReference>
<proteinExistence type="predicted"/>
<reference evidence="1 2" key="1">
    <citation type="submission" date="2020-02" db="EMBL/GenBank/DDBJ databases">
        <title>Pelistega sp. NLN82 were isolated from wild rodents of the Hainan Island.</title>
        <authorList>
            <person name="Niu N."/>
            <person name="Zhou J."/>
        </authorList>
    </citation>
    <scope>NUCLEOTIDE SEQUENCE [LARGE SCALE GENOMIC DNA]</scope>
    <source>
        <strain evidence="1 2">NLN82</strain>
    </source>
</reference>
<evidence type="ECO:0000313" key="1">
    <source>
        <dbReference type="EMBL" id="NEN76222.1"/>
    </source>
</evidence>
<organism evidence="1 2">
    <name type="scientific">Pelistega ratti</name>
    <dbReference type="NCBI Taxonomy" id="2652177"/>
    <lineage>
        <taxon>Bacteria</taxon>
        <taxon>Pseudomonadati</taxon>
        <taxon>Pseudomonadota</taxon>
        <taxon>Betaproteobacteria</taxon>
        <taxon>Burkholderiales</taxon>
        <taxon>Alcaligenaceae</taxon>
        <taxon>Pelistega</taxon>
    </lineage>
</organism>
<name>A0A6L9Y6W9_9BURK</name>